<feature type="transmembrane region" description="Helical" evidence="1">
    <location>
        <begin position="36"/>
        <end position="53"/>
    </location>
</feature>
<evidence type="ECO:0000256" key="1">
    <source>
        <dbReference type="SAM" id="Phobius"/>
    </source>
</evidence>
<gene>
    <name evidence="2" type="ORF">KY290_000524</name>
</gene>
<protein>
    <submittedName>
        <fullName evidence="2">Uncharacterized protein</fullName>
    </submittedName>
</protein>
<keyword evidence="3" id="KW-1185">Reference proteome</keyword>
<reference evidence="2 3" key="1">
    <citation type="journal article" date="2021" name="bioRxiv">
        <title>Chromosome-scale and haplotype-resolved genome assembly of a tetraploid potato cultivar.</title>
        <authorList>
            <person name="Sun H."/>
            <person name="Jiao W.-B."/>
            <person name="Krause K."/>
            <person name="Campoy J.A."/>
            <person name="Goel M."/>
            <person name="Folz-Donahue K."/>
            <person name="Kukat C."/>
            <person name="Huettel B."/>
            <person name="Schneeberger K."/>
        </authorList>
    </citation>
    <scope>NUCLEOTIDE SEQUENCE [LARGE SCALE GENOMIC DNA]</scope>
    <source>
        <strain evidence="2">SolTubOtavaFocal</strain>
        <tissue evidence="2">Leaves</tissue>
    </source>
</reference>
<dbReference type="EMBL" id="JAIVGD010000001">
    <property type="protein sequence ID" value="KAH0780926.1"/>
    <property type="molecule type" value="Genomic_DNA"/>
</dbReference>
<evidence type="ECO:0000313" key="3">
    <source>
        <dbReference type="Proteomes" id="UP000826656"/>
    </source>
</evidence>
<keyword evidence="1" id="KW-0812">Transmembrane</keyword>
<proteinExistence type="predicted"/>
<comment type="caution">
    <text evidence="2">The sequence shown here is derived from an EMBL/GenBank/DDBJ whole genome shotgun (WGS) entry which is preliminary data.</text>
</comment>
<organism evidence="2 3">
    <name type="scientific">Solanum tuberosum</name>
    <name type="common">Potato</name>
    <dbReference type="NCBI Taxonomy" id="4113"/>
    <lineage>
        <taxon>Eukaryota</taxon>
        <taxon>Viridiplantae</taxon>
        <taxon>Streptophyta</taxon>
        <taxon>Embryophyta</taxon>
        <taxon>Tracheophyta</taxon>
        <taxon>Spermatophyta</taxon>
        <taxon>Magnoliopsida</taxon>
        <taxon>eudicotyledons</taxon>
        <taxon>Gunneridae</taxon>
        <taxon>Pentapetalae</taxon>
        <taxon>asterids</taxon>
        <taxon>lamiids</taxon>
        <taxon>Solanales</taxon>
        <taxon>Solanaceae</taxon>
        <taxon>Solanoideae</taxon>
        <taxon>Solaneae</taxon>
        <taxon>Solanum</taxon>
    </lineage>
</organism>
<accession>A0ABQ7WJL6</accession>
<dbReference type="Proteomes" id="UP000826656">
    <property type="component" value="Unassembled WGS sequence"/>
</dbReference>
<keyword evidence="1" id="KW-0472">Membrane</keyword>
<evidence type="ECO:0000313" key="2">
    <source>
        <dbReference type="EMBL" id="KAH0780926.1"/>
    </source>
</evidence>
<keyword evidence="1" id="KW-1133">Transmembrane helix</keyword>
<sequence length="72" mass="7580">MSVLVMPLGPSPKTGLVPGNVVPLPVPVLVPPVDGLVVPGTVVGLVFPPVLLVNKRIKDIKNHVKPINRYTS</sequence>
<name>A0ABQ7WJL6_SOLTU</name>